<reference evidence="2 3" key="1">
    <citation type="submission" date="2023-03" db="EMBL/GenBank/DDBJ databases">
        <title>Genome insight into feeding habits of ladybird beetles.</title>
        <authorList>
            <person name="Li H.-S."/>
            <person name="Huang Y.-H."/>
            <person name="Pang H."/>
        </authorList>
    </citation>
    <scope>NUCLEOTIDE SEQUENCE [LARGE SCALE GENOMIC DNA]</scope>
    <source>
        <strain evidence="2">SYSU_2023b</strain>
        <tissue evidence="2">Whole body</tissue>
    </source>
</reference>
<gene>
    <name evidence="2" type="ORF">WA026_007074</name>
</gene>
<protein>
    <submittedName>
        <fullName evidence="2">Uncharacterized protein</fullName>
    </submittedName>
</protein>
<organism evidence="2 3">
    <name type="scientific">Henosepilachna vigintioctopunctata</name>
    <dbReference type="NCBI Taxonomy" id="420089"/>
    <lineage>
        <taxon>Eukaryota</taxon>
        <taxon>Metazoa</taxon>
        <taxon>Ecdysozoa</taxon>
        <taxon>Arthropoda</taxon>
        <taxon>Hexapoda</taxon>
        <taxon>Insecta</taxon>
        <taxon>Pterygota</taxon>
        <taxon>Neoptera</taxon>
        <taxon>Endopterygota</taxon>
        <taxon>Coleoptera</taxon>
        <taxon>Polyphaga</taxon>
        <taxon>Cucujiformia</taxon>
        <taxon>Coccinelloidea</taxon>
        <taxon>Coccinellidae</taxon>
        <taxon>Epilachninae</taxon>
        <taxon>Epilachnini</taxon>
        <taxon>Henosepilachna</taxon>
    </lineage>
</organism>
<proteinExistence type="predicted"/>
<evidence type="ECO:0000313" key="3">
    <source>
        <dbReference type="Proteomes" id="UP001431783"/>
    </source>
</evidence>
<dbReference type="EMBL" id="JARQZJ010000123">
    <property type="protein sequence ID" value="KAK9889693.1"/>
    <property type="molecule type" value="Genomic_DNA"/>
</dbReference>
<evidence type="ECO:0000313" key="2">
    <source>
        <dbReference type="EMBL" id="KAK9889693.1"/>
    </source>
</evidence>
<feature type="compositionally biased region" description="Polar residues" evidence="1">
    <location>
        <begin position="42"/>
        <end position="55"/>
    </location>
</feature>
<dbReference type="AlphaFoldDB" id="A0AAW1V8D7"/>
<accession>A0AAW1V8D7</accession>
<comment type="caution">
    <text evidence="2">The sequence shown here is derived from an EMBL/GenBank/DDBJ whole genome shotgun (WGS) entry which is preliminary data.</text>
</comment>
<dbReference type="Proteomes" id="UP001431783">
    <property type="component" value="Unassembled WGS sequence"/>
</dbReference>
<evidence type="ECO:0000256" key="1">
    <source>
        <dbReference type="SAM" id="MobiDB-lite"/>
    </source>
</evidence>
<keyword evidence="3" id="KW-1185">Reference proteome</keyword>
<sequence length="120" mass="13072">MMSCSLPIVPVIQSLHSAHTDFPLHISLKGELSDNKRPNYPTEESNTWRKSMPSNFPTANGPTLIVAVGENCRHKVAPGSSIGLCLAYGEIRQKRRSTLVSISGKRIRLPIAPPGNSLRA</sequence>
<feature type="region of interest" description="Disordered" evidence="1">
    <location>
        <begin position="31"/>
        <end position="55"/>
    </location>
</feature>
<name>A0AAW1V8D7_9CUCU</name>